<dbReference type="EMBL" id="JACVDC010000070">
    <property type="protein sequence ID" value="MBC9797724.1"/>
    <property type="molecule type" value="Genomic_DNA"/>
</dbReference>
<dbReference type="AlphaFoldDB" id="A0A926Q497"/>
<dbReference type="Proteomes" id="UP000653730">
    <property type="component" value="Unassembled WGS sequence"/>
</dbReference>
<name>A0A926Q497_9FLAO</name>
<proteinExistence type="predicted"/>
<gene>
    <name evidence="2" type="ORF">IBL28_17265</name>
</gene>
<evidence type="ECO:0000313" key="2">
    <source>
        <dbReference type="EMBL" id="MBC9797724.1"/>
    </source>
</evidence>
<comment type="caution">
    <text evidence="2">The sequence shown here is derived from an EMBL/GenBank/DDBJ whole genome shotgun (WGS) entry which is preliminary data.</text>
</comment>
<keyword evidence="3" id="KW-1185">Reference proteome</keyword>
<organism evidence="2 3">
    <name type="scientific">Sinomicrobium weinanense</name>
    <dbReference type="NCBI Taxonomy" id="2842200"/>
    <lineage>
        <taxon>Bacteria</taxon>
        <taxon>Pseudomonadati</taxon>
        <taxon>Bacteroidota</taxon>
        <taxon>Flavobacteriia</taxon>
        <taxon>Flavobacteriales</taxon>
        <taxon>Flavobacteriaceae</taxon>
        <taxon>Sinomicrobium</taxon>
    </lineage>
</organism>
<sequence>MNVSPSHTEGHKKEELPAGFTLSNVMTIQIGKWYMLWGLAVIISFLGAKILLGDAFRLIRSPYAIILVIAVFYVGIRLIQKRYLKKNIRLSIDRHTVKIAYDNTEEYSGPVSDFKAIRTLHPSNGKGDVQAELFFRGKKISLTSAVNQDGKQQFDTFCSYCRNKLSFEEKDLPFSIWTHNWQGVKYVEYQNPDYRE</sequence>
<evidence type="ECO:0000256" key="1">
    <source>
        <dbReference type="SAM" id="Phobius"/>
    </source>
</evidence>
<feature type="transmembrane region" description="Helical" evidence="1">
    <location>
        <begin position="33"/>
        <end position="52"/>
    </location>
</feature>
<reference evidence="2 3" key="1">
    <citation type="submission" date="2020-09" db="EMBL/GenBank/DDBJ databases">
        <title>Sinomicrobium weinanense sp. nov., a halophilic bacteria isolated from saline-alkali soil.</title>
        <authorList>
            <person name="Wu P."/>
            <person name="Ren H."/>
            <person name="Mei Y."/>
            <person name="Liang Y."/>
            <person name="Chen Z."/>
        </authorList>
    </citation>
    <scope>NUCLEOTIDE SEQUENCE [LARGE SCALE GENOMIC DNA]</scope>
    <source>
        <strain evidence="2 3">FJxs</strain>
    </source>
</reference>
<feature type="transmembrane region" description="Helical" evidence="1">
    <location>
        <begin position="58"/>
        <end position="79"/>
    </location>
</feature>
<evidence type="ECO:0000313" key="3">
    <source>
        <dbReference type="Proteomes" id="UP000653730"/>
    </source>
</evidence>
<protein>
    <submittedName>
        <fullName evidence="2">Uncharacterized protein</fullName>
    </submittedName>
</protein>
<keyword evidence="1" id="KW-0812">Transmembrane</keyword>
<dbReference type="RefSeq" id="WP_187966854.1">
    <property type="nucleotide sequence ID" value="NZ_JACVDC010000070.1"/>
</dbReference>
<accession>A0A926Q497</accession>
<keyword evidence="1" id="KW-1133">Transmembrane helix</keyword>
<keyword evidence="1" id="KW-0472">Membrane</keyword>